<organism evidence="9 10">
    <name type="scientific">Ideonella azotifigens</name>
    <dbReference type="NCBI Taxonomy" id="513160"/>
    <lineage>
        <taxon>Bacteria</taxon>
        <taxon>Pseudomonadati</taxon>
        <taxon>Pseudomonadota</taxon>
        <taxon>Betaproteobacteria</taxon>
        <taxon>Burkholderiales</taxon>
        <taxon>Sphaerotilaceae</taxon>
        <taxon>Ideonella</taxon>
    </lineage>
</organism>
<gene>
    <name evidence="9" type="ORF">GCM10009107_05360</name>
</gene>
<evidence type="ECO:0000256" key="5">
    <source>
        <dbReference type="ARBA" id="ARBA00022692"/>
    </source>
</evidence>
<feature type="transmembrane region" description="Helical" evidence="8">
    <location>
        <begin position="6"/>
        <end position="25"/>
    </location>
</feature>
<evidence type="ECO:0000256" key="6">
    <source>
        <dbReference type="ARBA" id="ARBA00022989"/>
    </source>
</evidence>
<dbReference type="PANTHER" id="PTHR36838">
    <property type="entry name" value="AUXIN EFFLUX CARRIER FAMILY PROTEIN"/>
    <property type="match status" value="1"/>
</dbReference>
<name>A0ABN1JLA7_9BURK</name>
<evidence type="ECO:0000256" key="7">
    <source>
        <dbReference type="ARBA" id="ARBA00023136"/>
    </source>
</evidence>
<feature type="transmembrane region" description="Helical" evidence="8">
    <location>
        <begin position="67"/>
        <end position="88"/>
    </location>
</feature>
<evidence type="ECO:0000256" key="2">
    <source>
        <dbReference type="ARBA" id="ARBA00010145"/>
    </source>
</evidence>
<feature type="transmembrane region" description="Helical" evidence="8">
    <location>
        <begin position="100"/>
        <end position="120"/>
    </location>
</feature>
<evidence type="ECO:0000256" key="1">
    <source>
        <dbReference type="ARBA" id="ARBA00004651"/>
    </source>
</evidence>
<feature type="transmembrane region" description="Helical" evidence="8">
    <location>
        <begin position="246"/>
        <end position="264"/>
    </location>
</feature>
<comment type="caution">
    <text evidence="9">The sequence shown here is derived from an EMBL/GenBank/DDBJ whole genome shotgun (WGS) entry which is preliminary data.</text>
</comment>
<dbReference type="InterPro" id="IPR004776">
    <property type="entry name" value="Mem_transp_PIN-like"/>
</dbReference>
<keyword evidence="3" id="KW-0813">Transport</keyword>
<dbReference type="EMBL" id="BAAAEW010000004">
    <property type="protein sequence ID" value="GAA0742157.1"/>
    <property type="molecule type" value="Genomic_DNA"/>
</dbReference>
<feature type="transmembrane region" description="Helical" evidence="8">
    <location>
        <begin position="270"/>
        <end position="290"/>
    </location>
</feature>
<keyword evidence="10" id="KW-1185">Reference proteome</keyword>
<keyword evidence="7 8" id="KW-0472">Membrane</keyword>
<dbReference type="Proteomes" id="UP001500279">
    <property type="component" value="Unassembled WGS sequence"/>
</dbReference>
<comment type="subcellular location">
    <subcellularLocation>
        <location evidence="1">Cell membrane</location>
        <topology evidence="1">Multi-pass membrane protein</topology>
    </subcellularLocation>
</comment>
<feature type="transmembrane region" description="Helical" evidence="8">
    <location>
        <begin position="210"/>
        <end position="234"/>
    </location>
</feature>
<reference evidence="9 10" key="1">
    <citation type="journal article" date="2019" name="Int. J. Syst. Evol. Microbiol.">
        <title>The Global Catalogue of Microorganisms (GCM) 10K type strain sequencing project: providing services to taxonomists for standard genome sequencing and annotation.</title>
        <authorList>
            <consortium name="The Broad Institute Genomics Platform"/>
            <consortium name="The Broad Institute Genome Sequencing Center for Infectious Disease"/>
            <person name="Wu L."/>
            <person name="Ma J."/>
        </authorList>
    </citation>
    <scope>NUCLEOTIDE SEQUENCE [LARGE SCALE GENOMIC DNA]</scope>
    <source>
        <strain evidence="9 10">JCM 15503</strain>
    </source>
</reference>
<comment type="similarity">
    <text evidence="2">Belongs to the auxin efflux carrier (TC 2.A.69) family.</text>
</comment>
<evidence type="ECO:0000313" key="9">
    <source>
        <dbReference type="EMBL" id="GAA0742157.1"/>
    </source>
</evidence>
<keyword evidence="6 8" id="KW-1133">Transmembrane helix</keyword>
<keyword evidence="5 8" id="KW-0812">Transmembrane</keyword>
<feature type="transmembrane region" description="Helical" evidence="8">
    <location>
        <begin position="37"/>
        <end position="55"/>
    </location>
</feature>
<feature type="transmembrane region" description="Helical" evidence="8">
    <location>
        <begin position="177"/>
        <end position="198"/>
    </location>
</feature>
<proteinExistence type="inferred from homology"/>
<evidence type="ECO:0000256" key="4">
    <source>
        <dbReference type="ARBA" id="ARBA00022475"/>
    </source>
</evidence>
<keyword evidence="4" id="KW-1003">Cell membrane</keyword>
<feature type="transmembrane region" description="Helical" evidence="8">
    <location>
        <begin position="302"/>
        <end position="325"/>
    </location>
</feature>
<feature type="transmembrane region" description="Helical" evidence="8">
    <location>
        <begin position="132"/>
        <end position="156"/>
    </location>
</feature>
<dbReference type="InterPro" id="IPR038770">
    <property type="entry name" value="Na+/solute_symporter_sf"/>
</dbReference>
<evidence type="ECO:0000256" key="8">
    <source>
        <dbReference type="SAM" id="Phobius"/>
    </source>
</evidence>
<sequence length="326" mass="34255">MTLAILYKLLAIVLVVALGWIVGRLRWLGEGTADNDPARILSAAAFYLFAPALFFRTTARVDLAHLPWAMLAAFFVPVTGLMLAVYGVQRARRDRSDQAVAAPAVRAVTVTFGNSVQIGIPLAAGVLGEAGLGLHLTLVSVHALILLLVCTTLVELDLARAHAAPDAHLGHVLLGTLRNAVIHPVVLPVLAGLAWNLIGWPLPEAVDEVLRMLGSAVVPLCLTLIGMSLAYLGLPKRLDGAIAVSALKLGLQPALVLGVAHWGFGLTGTPLAVLVLLAALPAGSNSMMFAQRYRTLEAETTAVNVLSTLAFVGTAPLWLALLAWLG</sequence>
<dbReference type="Pfam" id="PF03547">
    <property type="entry name" value="Mem_trans"/>
    <property type="match status" value="1"/>
</dbReference>
<protein>
    <submittedName>
        <fullName evidence="9">AEC family transporter</fullName>
    </submittedName>
</protein>
<dbReference type="RefSeq" id="WP_141289561.1">
    <property type="nucleotide sequence ID" value="NZ_BAAAEW010000004.1"/>
</dbReference>
<dbReference type="Gene3D" id="1.20.1530.20">
    <property type="match status" value="1"/>
</dbReference>
<accession>A0ABN1JLA7</accession>
<evidence type="ECO:0000256" key="3">
    <source>
        <dbReference type="ARBA" id="ARBA00022448"/>
    </source>
</evidence>
<evidence type="ECO:0000313" key="10">
    <source>
        <dbReference type="Proteomes" id="UP001500279"/>
    </source>
</evidence>
<dbReference type="PANTHER" id="PTHR36838:SF3">
    <property type="entry name" value="TRANSPORTER AUXIN EFFLUX CARRIER EC FAMILY"/>
    <property type="match status" value="1"/>
</dbReference>